<protein>
    <submittedName>
        <fullName evidence="3">Uncharacterized protein</fullName>
    </submittedName>
</protein>
<evidence type="ECO:0000256" key="2">
    <source>
        <dbReference type="SAM" id="Phobius"/>
    </source>
</evidence>
<dbReference type="AlphaFoldDB" id="A0A0F9K9I5"/>
<feature type="region of interest" description="Disordered" evidence="1">
    <location>
        <begin position="270"/>
        <end position="309"/>
    </location>
</feature>
<evidence type="ECO:0000256" key="1">
    <source>
        <dbReference type="SAM" id="MobiDB-lite"/>
    </source>
</evidence>
<dbReference type="EMBL" id="LAZR01008461">
    <property type="protein sequence ID" value="KKM78638.1"/>
    <property type="molecule type" value="Genomic_DNA"/>
</dbReference>
<name>A0A0F9K9I5_9ZZZZ</name>
<evidence type="ECO:0000313" key="3">
    <source>
        <dbReference type="EMBL" id="KKM78638.1"/>
    </source>
</evidence>
<reference evidence="3" key="1">
    <citation type="journal article" date="2015" name="Nature">
        <title>Complex archaea that bridge the gap between prokaryotes and eukaryotes.</title>
        <authorList>
            <person name="Spang A."/>
            <person name="Saw J.H."/>
            <person name="Jorgensen S.L."/>
            <person name="Zaremba-Niedzwiedzka K."/>
            <person name="Martijn J."/>
            <person name="Lind A.E."/>
            <person name="van Eijk R."/>
            <person name="Schleper C."/>
            <person name="Guy L."/>
            <person name="Ettema T.J."/>
        </authorList>
    </citation>
    <scope>NUCLEOTIDE SEQUENCE</scope>
</reference>
<organism evidence="3">
    <name type="scientific">marine sediment metagenome</name>
    <dbReference type="NCBI Taxonomy" id="412755"/>
    <lineage>
        <taxon>unclassified sequences</taxon>
        <taxon>metagenomes</taxon>
        <taxon>ecological metagenomes</taxon>
    </lineage>
</organism>
<keyword evidence="2" id="KW-0472">Membrane</keyword>
<proteinExistence type="predicted"/>
<gene>
    <name evidence="3" type="ORF">LCGC14_1357960</name>
</gene>
<keyword evidence="2" id="KW-1133">Transmembrane helix</keyword>
<sequence length="667" mass="75248">MVRPGTAHLSRRRCGGQVMFVVLLAALLLAGFVMYVVNVGDQVNRKVLTQNAADSTVISGASWMARSMNIVGMNNVAQTRMLAAVPILDAFPLSVKMAHEETAAWAQVLDGQLSSGVPDAHLRAGLESLRDRMVKQRNILKPLDDLFNYSDFHMSHVTTWSLRGRTGPPPHGQLWQAAEAMDEFSQATASSAGLLSQMNGSRFGNLNGSQVAFIVPVMPVMPARRATFGEFEKPVKKGLIPDRAYPQRLGPYDRLYKWRDYKYRSIRERDRLVPGQGGHGQIRGSKGSVDAGGRRRGRSARGSSSNPNPHWSYRTVGRVLLGYTVYGPYTWMMRRVHNYAQGWWHRADYYPGQLADTYFHQYLRQIADIKLGYMWGPQAPKYLHYPQWITGYPRCRSLAAQAAGGAPGAPRITRTMLYLVEVRSKYPKDHPSYMTRGTYVTNGDLPIAMWIDGWEDPADWKIPQLAQWVWEDQYFYETTEDWDIGIRMRHDVNNRPVWQKVYMIAQYVFGGIDVGGEVEITNPTNYSDRGDLPAPILMDTSVGDYDMARPHHDLGVRREVFAYLGVASGPDTAKSYPSRFRSANPFGGICALAQAEIYNTTSWDLWTQDWKAKMVPVSQWGKWMDVMLDGADDAAQTGGQVSPEQVRIVQEYLSRFDEQLADQSLNH</sequence>
<accession>A0A0F9K9I5</accession>
<feature type="transmembrane region" description="Helical" evidence="2">
    <location>
        <begin position="18"/>
        <end position="37"/>
    </location>
</feature>
<comment type="caution">
    <text evidence="3">The sequence shown here is derived from an EMBL/GenBank/DDBJ whole genome shotgun (WGS) entry which is preliminary data.</text>
</comment>
<keyword evidence="2" id="KW-0812">Transmembrane</keyword>